<keyword evidence="2" id="KW-1185">Reference proteome</keyword>
<dbReference type="RefSeq" id="WP_198125688.1">
    <property type="nucleotide sequence ID" value="NZ_JAECZC010000029.1"/>
</dbReference>
<organism evidence="1 2">
    <name type="scientific">Amazonocrinis nigriterrae CENA67</name>
    <dbReference type="NCBI Taxonomy" id="2794033"/>
    <lineage>
        <taxon>Bacteria</taxon>
        <taxon>Bacillati</taxon>
        <taxon>Cyanobacteriota</taxon>
        <taxon>Cyanophyceae</taxon>
        <taxon>Nostocales</taxon>
        <taxon>Nostocaceae</taxon>
        <taxon>Amazonocrinis</taxon>
        <taxon>Amazonocrinis nigriterrae</taxon>
    </lineage>
</organism>
<comment type="caution">
    <text evidence="1">The sequence shown here is derived from an EMBL/GenBank/DDBJ whole genome shotgun (WGS) entry which is preliminary data.</text>
</comment>
<evidence type="ECO:0000313" key="1">
    <source>
        <dbReference type="EMBL" id="MBH8563829.1"/>
    </source>
</evidence>
<accession>A0A8J7HWC0</accession>
<evidence type="ECO:0000313" key="2">
    <source>
        <dbReference type="Proteomes" id="UP000632766"/>
    </source>
</evidence>
<name>A0A8J7HWC0_9NOST</name>
<dbReference type="AlphaFoldDB" id="A0A8J7HWC0"/>
<dbReference type="Proteomes" id="UP000632766">
    <property type="component" value="Unassembled WGS sequence"/>
</dbReference>
<dbReference type="EMBL" id="JAECZC010000029">
    <property type="protein sequence ID" value="MBH8563829.1"/>
    <property type="molecule type" value="Genomic_DNA"/>
</dbReference>
<protein>
    <submittedName>
        <fullName evidence="1">Uncharacterized protein</fullName>
    </submittedName>
</protein>
<reference evidence="1 2" key="1">
    <citation type="journal article" date="2021" name="Int. J. Syst. Evol. Microbiol.">
        <title>Amazonocrinis nigriterrae gen. nov., sp. nov., Atlanticothrix silvestris gen. nov., sp. nov. and Dendronalium phyllosphericum gen. nov., sp. nov., nostocacean cyanobacteria from Brazilian environments.</title>
        <authorList>
            <person name="Alvarenga D.O."/>
            <person name="Andreote A.P.D."/>
            <person name="Branco L.H.Z."/>
            <person name="Delbaje E."/>
            <person name="Cruz R.B."/>
            <person name="Varani A.M."/>
            <person name="Fiore M.F."/>
        </authorList>
    </citation>
    <scope>NUCLEOTIDE SEQUENCE [LARGE SCALE GENOMIC DNA]</scope>
    <source>
        <strain evidence="1 2">CENA67</strain>
    </source>
</reference>
<sequence>MNHKQIATKEQAREAKKEVLSKISDRPELTGVGINRSGDGYSVKVHLSQPLPKDVNIPSRVNNVVVEAEIVGTAYAF</sequence>
<proteinExistence type="predicted"/>
<gene>
    <name evidence="1" type="ORF">I8748_16800</name>
</gene>